<gene>
    <name evidence="2" type="ORF">GCM10011328_32070</name>
</gene>
<proteinExistence type="predicted"/>
<comment type="caution">
    <text evidence="2">The sequence shown here is derived from an EMBL/GenBank/DDBJ whole genome shotgun (WGS) entry which is preliminary data.</text>
</comment>
<protein>
    <recommendedName>
        <fullName evidence="4">Secreted peptide</fullName>
    </recommendedName>
</protein>
<evidence type="ECO:0008006" key="4">
    <source>
        <dbReference type="Google" id="ProtNLM"/>
    </source>
</evidence>
<feature type="transmembrane region" description="Helical" evidence="1">
    <location>
        <begin position="40"/>
        <end position="69"/>
    </location>
</feature>
<organism evidence="2 3">
    <name type="scientific">Hafnia psychrotolerans</name>
    <dbReference type="NCBI Taxonomy" id="1477018"/>
    <lineage>
        <taxon>Bacteria</taxon>
        <taxon>Pseudomonadati</taxon>
        <taxon>Pseudomonadota</taxon>
        <taxon>Gammaproteobacteria</taxon>
        <taxon>Enterobacterales</taxon>
        <taxon>Hafniaceae</taxon>
        <taxon>Hafnia</taxon>
    </lineage>
</organism>
<reference evidence="3" key="1">
    <citation type="journal article" date="2019" name="Int. J. Syst. Evol. Microbiol.">
        <title>The Global Catalogue of Microorganisms (GCM) 10K type strain sequencing project: providing services to taxonomists for standard genome sequencing and annotation.</title>
        <authorList>
            <consortium name="The Broad Institute Genomics Platform"/>
            <consortium name="The Broad Institute Genome Sequencing Center for Infectious Disease"/>
            <person name="Wu L."/>
            <person name="Ma J."/>
        </authorList>
    </citation>
    <scope>NUCLEOTIDE SEQUENCE [LARGE SCALE GENOMIC DNA]</scope>
    <source>
        <strain evidence="3">CGMCC 1.12806</strain>
    </source>
</reference>
<name>A0ABQ1H0W5_9GAMM</name>
<keyword evidence="1" id="KW-1133">Transmembrane helix</keyword>
<evidence type="ECO:0000256" key="1">
    <source>
        <dbReference type="SAM" id="Phobius"/>
    </source>
</evidence>
<dbReference type="Proteomes" id="UP000627464">
    <property type="component" value="Unassembled WGS sequence"/>
</dbReference>
<keyword evidence="1" id="KW-0472">Membrane</keyword>
<accession>A0ABQ1H0W5</accession>
<evidence type="ECO:0000313" key="3">
    <source>
        <dbReference type="Proteomes" id="UP000627464"/>
    </source>
</evidence>
<sequence length="98" mass="10393">MPIVIMPWRWWRWAMVGAAIPPATIAPAAAIPVVTAMTALTIIAAAVVIPPTSITPVIAIPVITTTVAVTNIDRKARCIEAKTAGLYSRCCGREQGKQ</sequence>
<dbReference type="EMBL" id="BMFZ01000009">
    <property type="protein sequence ID" value="GGA54050.1"/>
    <property type="molecule type" value="Genomic_DNA"/>
</dbReference>
<keyword evidence="1" id="KW-0812">Transmembrane</keyword>
<evidence type="ECO:0000313" key="2">
    <source>
        <dbReference type="EMBL" id="GGA54050.1"/>
    </source>
</evidence>
<keyword evidence="3" id="KW-1185">Reference proteome</keyword>